<dbReference type="GO" id="GO:0003839">
    <property type="term" value="F:gamma-glutamylcyclotransferase activity"/>
    <property type="evidence" value="ECO:0007669"/>
    <property type="project" value="InterPro"/>
</dbReference>
<evidence type="ECO:0000313" key="6">
    <source>
        <dbReference type="Proteomes" id="UP001163687"/>
    </source>
</evidence>
<dbReference type="SUPFAM" id="SSF110857">
    <property type="entry name" value="Gamma-glutamyl cyclotransferase-like"/>
    <property type="match status" value="1"/>
</dbReference>
<dbReference type="KEGG" id="cmic:caldi_02850"/>
<evidence type="ECO:0000256" key="2">
    <source>
        <dbReference type="PIRSR" id="PIRSR617939-1"/>
    </source>
</evidence>
<dbReference type="EMBL" id="AP025628">
    <property type="protein sequence ID" value="BDG59195.1"/>
    <property type="molecule type" value="Genomic_DNA"/>
</dbReference>
<evidence type="ECO:0000256" key="3">
    <source>
        <dbReference type="PIRSR" id="PIRSR617939-2"/>
    </source>
</evidence>
<keyword evidence="6" id="KW-1185">Reference proteome</keyword>
<reference evidence="5" key="1">
    <citation type="submission" date="2022-03" db="EMBL/GenBank/DDBJ databases">
        <title>Complete genome sequence of Caldinitratiruptor microaerophilus.</title>
        <authorList>
            <person name="Mukaiyama R."/>
            <person name="Nishiyama T."/>
            <person name="Ueda K."/>
        </authorList>
    </citation>
    <scope>NUCLEOTIDE SEQUENCE</scope>
    <source>
        <strain evidence="5">JCM 16183</strain>
    </source>
</reference>
<dbReference type="PANTHER" id="PTHR12935:SF0">
    <property type="entry name" value="GAMMA-GLUTAMYLCYCLOTRANSFERASE"/>
    <property type="match status" value="1"/>
</dbReference>
<organism evidence="5 6">
    <name type="scientific">Caldinitratiruptor microaerophilus</name>
    <dbReference type="NCBI Taxonomy" id="671077"/>
    <lineage>
        <taxon>Bacteria</taxon>
        <taxon>Bacillati</taxon>
        <taxon>Bacillota</taxon>
        <taxon>Clostridia</taxon>
        <taxon>Eubacteriales</taxon>
        <taxon>Symbiobacteriaceae</taxon>
        <taxon>Caldinitratiruptor</taxon>
    </lineage>
</organism>
<name>A0AA35G6Y0_9FIRM</name>
<dbReference type="AlphaFoldDB" id="A0AA35G6Y0"/>
<evidence type="ECO:0000313" key="5">
    <source>
        <dbReference type="EMBL" id="BDG59195.1"/>
    </source>
</evidence>
<dbReference type="RefSeq" id="WP_264843312.1">
    <property type="nucleotide sequence ID" value="NZ_AP025628.1"/>
</dbReference>
<evidence type="ECO:0000256" key="1">
    <source>
        <dbReference type="ARBA" id="ARBA00023239"/>
    </source>
</evidence>
<dbReference type="PANTHER" id="PTHR12935">
    <property type="entry name" value="GAMMA-GLUTAMYLCYCLOTRANSFERASE"/>
    <property type="match status" value="1"/>
</dbReference>
<gene>
    <name evidence="5" type="ORF">caldi_02850</name>
</gene>
<dbReference type="Proteomes" id="UP001163687">
    <property type="component" value="Chromosome"/>
</dbReference>
<dbReference type="Gene3D" id="3.10.490.10">
    <property type="entry name" value="Gamma-glutamyl cyclotransferase-like"/>
    <property type="match status" value="1"/>
</dbReference>
<dbReference type="InterPro" id="IPR017939">
    <property type="entry name" value="G-Glutamylcylcotransferase"/>
</dbReference>
<evidence type="ECO:0000259" key="4">
    <source>
        <dbReference type="Pfam" id="PF06094"/>
    </source>
</evidence>
<feature type="binding site" evidence="3">
    <location>
        <begin position="7"/>
        <end position="12"/>
    </location>
    <ligand>
        <name>substrate</name>
    </ligand>
</feature>
<dbReference type="InterPro" id="IPR009288">
    <property type="entry name" value="AIG2-like_dom"/>
</dbReference>
<feature type="active site" description="Proton acceptor" evidence="2">
    <location>
        <position position="80"/>
    </location>
</feature>
<protein>
    <submittedName>
        <fullName evidence="5">Gamma-glutamylcyclotransferase</fullName>
    </submittedName>
</protein>
<proteinExistence type="predicted"/>
<sequence length="151" mass="16901">MPEARLYFAYGSNLDRAQMVRRCPTARPREPAVLRDYRLTFRARSGRHGVADIEPWSGGAVPGGLWDVFPADLKALDIYEGVPYLYRRETVTVETAMGATEALVYVMQPGHGYAAPHPRYLEVIQRGYRDWGLDPTPLREAVRRVGGPAVG</sequence>
<accession>A0AA35G6Y0</accession>
<dbReference type="Pfam" id="PF06094">
    <property type="entry name" value="GGACT"/>
    <property type="match status" value="1"/>
</dbReference>
<keyword evidence="1" id="KW-0456">Lyase</keyword>
<dbReference type="CDD" id="cd06661">
    <property type="entry name" value="GGCT_like"/>
    <property type="match status" value="1"/>
</dbReference>
<feature type="domain" description="Gamma-glutamylcyclotransferase AIG2-like" evidence="4">
    <location>
        <begin position="7"/>
        <end position="109"/>
    </location>
</feature>
<dbReference type="InterPro" id="IPR036568">
    <property type="entry name" value="GGCT-like_sf"/>
</dbReference>
<dbReference type="InterPro" id="IPR013024">
    <property type="entry name" value="GGCT-like"/>
</dbReference>